<keyword evidence="2" id="KW-0862">Zinc</keyword>
<comment type="caution">
    <text evidence="5">The sequence shown here is derived from an EMBL/GenBank/DDBJ whole genome shotgun (WGS) entry which is preliminary data.</text>
</comment>
<evidence type="ECO:0000256" key="1">
    <source>
        <dbReference type="PROSITE-ProRule" id="PRU00042"/>
    </source>
</evidence>
<sequence length="179" mass="20243">MESPVAAQQDSVNLKNYCRTCGSSTEELISIFDDEGLGYELNIKISTYLHLKVDKSDKLPLNVCVECTTTLISFHNLYVCCMKAKEHYNDIVFPKDSTNLSIADSLEPEMRQSYSIDSYVNDSIRNTEDSVVGDLQSTKSNAIENKALCEHCSKIFDSKKDLIEHLRNDHTDLIFLCDV</sequence>
<gene>
    <name evidence="5" type="ORF">Bhyg_09712</name>
</gene>
<feature type="non-terminal residue" evidence="5">
    <location>
        <position position="1"/>
    </location>
</feature>
<evidence type="ECO:0000313" key="5">
    <source>
        <dbReference type="EMBL" id="KAJ6636986.1"/>
    </source>
</evidence>
<feature type="binding site" evidence="2">
    <location>
        <position position="67"/>
    </location>
    <ligand>
        <name>Zn(2+)</name>
        <dbReference type="ChEBI" id="CHEBI:29105"/>
    </ligand>
</feature>
<feature type="binding site" evidence="2">
    <location>
        <position position="18"/>
    </location>
    <ligand>
        <name>Zn(2+)</name>
        <dbReference type="ChEBI" id="CHEBI:29105"/>
    </ligand>
</feature>
<dbReference type="PROSITE" id="PS51915">
    <property type="entry name" value="ZAD"/>
    <property type="match status" value="1"/>
</dbReference>
<dbReference type="EMBL" id="WJQU01000003">
    <property type="protein sequence ID" value="KAJ6636986.1"/>
    <property type="molecule type" value="Genomic_DNA"/>
</dbReference>
<proteinExistence type="predicted"/>
<keyword evidence="1" id="KW-0863">Zinc-finger</keyword>
<name>A0A9Q0MS28_9DIPT</name>
<feature type="domain" description="C2H2-type" evidence="3">
    <location>
        <begin position="147"/>
        <end position="171"/>
    </location>
</feature>
<feature type="binding site" evidence="2">
    <location>
        <position position="21"/>
    </location>
    <ligand>
        <name>Zn(2+)</name>
        <dbReference type="ChEBI" id="CHEBI:29105"/>
    </ligand>
</feature>
<dbReference type="PROSITE" id="PS50157">
    <property type="entry name" value="ZINC_FINGER_C2H2_2"/>
    <property type="match status" value="1"/>
</dbReference>
<evidence type="ECO:0000259" key="3">
    <source>
        <dbReference type="PROSITE" id="PS50157"/>
    </source>
</evidence>
<keyword evidence="2" id="KW-0479">Metal-binding</keyword>
<dbReference type="SMART" id="SM00868">
    <property type="entry name" value="zf-AD"/>
    <property type="match status" value="1"/>
</dbReference>
<organism evidence="5 6">
    <name type="scientific">Pseudolycoriella hygida</name>
    <dbReference type="NCBI Taxonomy" id="35572"/>
    <lineage>
        <taxon>Eukaryota</taxon>
        <taxon>Metazoa</taxon>
        <taxon>Ecdysozoa</taxon>
        <taxon>Arthropoda</taxon>
        <taxon>Hexapoda</taxon>
        <taxon>Insecta</taxon>
        <taxon>Pterygota</taxon>
        <taxon>Neoptera</taxon>
        <taxon>Endopterygota</taxon>
        <taxon>Diptera</taxon>
        <taxon>Nematocera</taxon>
        <taxon>Sciaroidea</taxon>
        <taxon>Sciaridae</taxon>
        <taxon>Pseudolycoriella</taxon>
    </lineage>
</organism>
<dbReference type="GO" id="GO:0008270">
    <property type="term" value="F:zinc ion binding"/>
    <property type="evidence" value="ECO:0007669"/>
    <property type="project" value="UniProtKB-UniRule"/>
</dbReference>
<reference evidence="5" key="1">
    <citation type="submission" date="2022-07" db="EMBL/GenBank/DDBJ databases">
        <authorList>
            <person name="Trinca V."/>
            <person name="Uliana J.V.C."/>
            <person name="Torres T.T."/>
            <person name="Ward R.J."/>
            <person name="Monesi N."/>
        </authorList>
    </citation>
    <scope>NUCLEOTIDE SEQUENCE</scope>
    <source>
        <strain evidence="5">HSMRA1968</strain>
        <tissue evidence="5">Whole embryos</tissue>
    </source>
</reference>
<dbReference type="OrthoDB" id="7786239at2759"/>
<dbReference type="Gene3D" id="3.40.1800.20">
    <property type="match status" value="1"/>
</dbReference>
<feature type="binding site" evidence="2">
    <location>
        <position position="64"/>
    </location>
    <ligand>
        <name>Zn(2+)</name>
        <dbReference type="ChEBI" id="CHEBI:29105"/>
    </ligand>
</feature>
<feature type="domain" description="ZAD" evidence="4">
    <location>
        <begin position="16"/>
        <end position="91"/>
    </location>
</feature>
<dbReference type="PROSITE" id="PS00028">
    <property type="entry name" value="ZINC_FINGER_C2H2_1"/>
    <property type="match status" value="1"/>
</dbReference>
<evidence type="ECO:0000259" key="4">
    <source>
        <dbReference type="PROSITE" id="PS51915"/>
    </source>
</evidence>
<accession>A0A9Q0MS28</accession>
<evidence type="ECO:0000256" key="2">
    <source>
        <dbReference type="PROSITE-ProRule" id="PRU01263"/>
    </source>
</evidence>
<keyword evidence="6" id="KW-1185">Reference proteome</keyword>
<dbReference type="Proteomes" id="UP001151699">
    <property type="component" value="Chromosome X"/>
</dbReference>
<dbReference type="GO" id="GO:0005634">
    <property type="term" value="C:nucleus"/>
    <property type="evidence" value="ECO:0007669"/>
    <property type="project" value="InterPro"/>
</dbReference>
<dbReference type="InterPro" id="IPR013087">
    <property type="entry name" value="Znf_C2H2_type"/>
</dbReference>
<dbReference type="AlphaFoldDB" id="A0A9Q0MS28"/>
<dbReference type="Pfam" id="PF07776">
    <property type="entry name" value="zf-AD"/>
    <property type="match status" value="1"/>
</dbReference>
<dbReference type="SUPFAM" id="SSF57716">
    <property type="entry name" value="Glucocorticoid receptor-like (DNA-binding domain)"/>
    <property type="match status" value="1"/>
</dbReference>
<evidence type="ECO:0008006" key="7">
    <source>
        <dbReference type="Google" id="ProtNLM"/>
    </source>
</evidence>
<dbReference type="InterPro" id="IPR012934">
    <property type="entry name" value="Znf_AD"/>
</dbReference>
<evidence type="ECO:0000313" key="6">
    <source>
        <dbReference type="Proteomes" id="UP001151699"/>
    </source>
</evidence>
<protein>
    <recommendedName>
        <fullName evidence="7">ZAD domain-containing protein</fullName>
    </recommendedName>
</protein>